<gene>
    <name evidence="2" type="ORF">EmuJ_001091900</name>
</gene>
<dbReference type="InterPro" id="IPR001478">
    <property type="entry name" value="PDZ"/>
</dbReference>
<dbReference type="Gene3D" id="2.30.42.10">
    <property type="match status" value="1"/>
</dbReference>
<dbReference type="PROSITE" id="PS50106">
    <property type="entry name" value="PDZ"/>
    <property type="match status" value="1"/>
</dbReference>
<proteinExistence type="predicted"/>
<evidence type="ECO:0000313" key="2">
    <source>
        <dbReference type="EMBL" id="CDS43182.1"/>
    </source>
</evidence>
<reference evidence="2" key="2">
    <citation type="submission" date="2015-11" db="EMBL/GenBank/DDBJ databases">
        <authorList>
            <person name="Zhang Y."/>
            <person name="Guo Z."/>
        </authorList>
    </citation>
    <scope>NUCLEOTIDE SEQUENCE</scope>
</reference>
<protein>
    <submittedName>
        <fullName evidence="2">55 kDa erythrocyte membrane protein</fullName>
    </submittedName>
</protein>
<sequence>MDQSLDGRNILKDVKILEADIADFSARQKLLKEKLYELFVDFLPNTPSEDEQEEVRILHVRDEILEINGNPVTGHSIESVQQYLLASAGVVVLKIAPSLKGQKPAYQVHFQQAVNGASTQSGIVGFRVKWGEEVKARI</sequence>
<reference evidence="2" key="1">
    <citation type="journal article" date="2013" name="Nature">
        <title>The genomes of four tapeworm species reveal adaptations to parasitism.</title>
        <authorList>
            <person name="Tsai I.J."/>
            <person name="Zarowiecki M."/>
            <person name="Holroyd N."/>
            <person name="Garciarrubio A."/>
            <person name="Sanchez-Flores A."/>
            <person name="Brooks K.L."/>
            <person name="Tracey A."/>
            <person name="Bobes R.J."/>
            <person name="Fragoso G."/>
            <person name="Sciutto E."/>
            <person name="Aslett M."/>
            <person name="Beasley H."/>
            <person name="Bennett H.M."/>
            <person name="Cai J."/>
            <person name="Camicia F."/>
            <person name="Clark R."/>
            <person name="Cucher M."/>
            <person name="De Silva N."/>
            <person name="Day T.A."/>
            <person name="Deplazes P."/>
            <person name="Estrada K."/>
            <person name="Fernandez C."/>
            <person name="Holland P.W."/>
            <person name="Hou J."/>
            <person name="Hu S."/>
            <person name="Huckvale T."/>
            <person name="Hung S.S."/>
            <person name="Kamenetzky L."/>
            <person name="Keane J.A."/>
            <person name="Kiss F."/>
            <person name="Koziol U."/>
            <person name="Lambert O."/>
            <person name="Liu K."/>
            <person name="Luo X."/>
            <person name="Luo Y."/>
            <person name="Macchiaroli N."/>
            <person name="Nichol S."/>
            <person name="Paps J."/>
            <person name="Parkinson J."/>
            <person name="Pouchkina-Stantcheva N."/>
            <person name="Riddiford N."/>
            <person name="Rosenzvit M."/>
            <person name="Salinas G."/>
            <person name="Wasmuth J.D."/>
            <person name="Zamanian M."/>
            <person name="Zheng Y."/>
            <person name="Cai X."/>
            <person name="Soberon X."/>
            <person name="Olson P.D."/>
            <person name="Laclette J.P."/>
            <person name="Brehm K."/>
            <person name="Berriman M."/>
            <person name="Garciarrubio A."/>
            <person name="Bobes R.J."/>
            <person name="Fragoso G."/>
            <person name="Sanchez-Flores A."/>
            <person name="Estrada K."/>
            <person name="Cevallos M.A."/>
            <person name="Morett E."/>
            <person name="Gonzalez V."/>
            <person name="Portillo T."/>
            <person name="Ochoa-Leyva A."/>
            <person name="Jose M.V."/>
            <person name="Sciutto E."/>
            <person name="Landa A."/>
            <person name="Jimenez L."/>
            <person name="Valdes V."/>
            <person name="Carrero J.C."/>
            <person name="Larralde C."/>
            <person name="Morales-Montor J."/>
            <person name="Limon-Lason J."/>
            <person name="Soberon X."/>
            <person name="Laclette J.P."/>
        </authorList>
    </citation>
    <scope>NUCLEOTIDE SEQUENCE [LARGE SCALE GENOMIC DNA]</scope>
</reference>
<dbReference type="AlphaFoldDB" id="A0A068YEI2"/>
<organism evidence="2 3">
    <name type="scientific">Echinococcus multilocularis</name>
    <name type="common">Fox tapeworm</name>
    <dbReference type="NCBI Taxonomy" id="6211"/>
    <lineage>
        <taxon>Eukaryota</taxon>
        <taxon>Metazoa</taxon>
        <taxon>Spiralia</taxon>
        <taxon>Lophotrochozoa</taxon>
        <taxon>Platyhelminthes</taxon>
        <taxon>Cestoda</taxon>
        <taxon>Eucestoda</taxon>
        <taxon>Cyclophyllidea</taxon>
        <taxon>Taeniidae</taxon>
        <taxon>Echinococcus</taxon>
    </lineage>
</organism>
<dbReference type="OrthoDB" id="336747at2759"/>
<evidence type="ECO:0000313" key="3">
    <source>
        <dbReference type="Proteomes" id="UP000017246"/>
    </source>
</evidence>
<name>A0A068YEI2_ECHMU</name>
<dbReference type="SUPFAM" id="SSF50156">
    <property type="entry name" value="PDZ domain-like"/>
    <property type="match status" value="1"/>
</dbReference>
<feature type="domain" description="PDZ" evidence="1">
    <location>
        <begin position="41"/>
        <end position="99"/>
    </location>
</feature>
<keyword evidence="3" id="KW-1185">Reference proteome</keyword>
<dbReference type="InterPro" id="IPR036034">
    <property type="entry name" value="PDZ_sf"/>
</dbReference>
<dbReference type="STRING" id="6211.A0A068YEI2"/>
<dbReference type="EMBL" id="LN902844">
    <property type="protein sequence ID" value="CDS43182.1"/>
    <property type="molecule type" value="Genomic_DNA"/>
</dbReference>
<dbReference type="Proteomes" id="UP000017246">
    <property type="component" value="Unassembled WGS sequence"/>
</dbReference>
<evidence type="ECO:0000259" key="1">
    <source>
        <dbReference type="PROSITE" id="PS50106"/>
    </source>
</evidence>
<accession>A0A068YEI2</accession>